<dbReference type="EC" id="3.1.2.6" evidence="2"/>
<dbReference type="Pfam" id="PF16123">
    <property type="entry name" value="HAGH_C"/>
    <property type="match status" value="1"/>
</dbReference>
<dbReference type="InterPro" id="IPR036866">
    <property type="entry name" value="RibonucZ/Hydroxyglut_hydro"/>
</dbReference>
<evidence type="ECO:0000256" key="6">
    <source>
        <dbReference type="ARBA" id="ARBA00031044"/>
    </source>
</evidence>
<name>A0AAN9LBH3_PHACN</name>
<evidence type="ECO:0000259" key="8">
    <source>
        <dbReference type="Pfam" id="PF16123"/>
    </source>
</evidence>
<organism evidence="9 10">
    <name type="scientific">Phaseolus coccineus</name>
    <name type="common">Scarlet runner bean</name>
    <name type="synonym">Phaseolus multiflorus</name>
    <dbReference type="NCBI Taxonomy" id="3886"/>
    <lineage>
        <taxon>Eukaryota</taxon>
        <taxon>Viridiplantae</taxon>
        <taxon>Streptophyta</taxon>
        <taxon>Embryophyta</taxon>
        <taxon>Tracheophyta</taxon>
        <taxon>Spermatophyta</taxon>
        <taxon>Magnoliopsida</taxon>
        <taxon>eudicotyledons</taxon>
        <taxon>Gunneridae</taxon>
        <taxon>Pentapetalae</taxon>
        <taxon>rosids</taxon>
        <taxon>fabids</taxon>
        <taxon>Fabales</taxon>
        <taxon>Fabaceae</taxon>
        <taxon>Papilionoideae</taxon>
        <taxon>50 kb inversion clade</taxon>
        <taxon>NPAAA clade</taxon>
        <taxon>indigoferoid/millettioid clade</taxon>
        <taxon>Phaseoleae</taxon>
        <taxon>Phaseolus</taxon>
    </lineage>
</organism>
<accession>A0AAN9LBH3</accession>
<dbReference type="EMBL" id="JAYMYR010000011">
    <property type="protein sequence ID" value="KAK7332701.1"/>
    <property type="molecule type" value="Genomic_DNA"/>
</dbReference>
<dbReference type="PANTHER" id="PTHR43705">
    <property type="entry name" value="HYDROXYACYLGLUTATHIONE HYDROLASE"/>
    <property type="match status" value="1"/>
</dbReference>
<protein>
    <recommendedName>
        <fullName evidence="2">hydroxyacylglutathione hydrolase</fullName>
        <ecNumber evidence="2">3.1.2.6</ecNumber>
    </recommendedName>
    <alternativeName>
        <fullName evidence="6">Glyoxalase II</fullName>
    </alternativeName>
</protein>
<feature type="region of interest" description="Disordered" evidence="7">
    <location>
        <begin position="327"/>
        <end position="368"/>
    </location>
</feature>
<keyword evidence="3" id="KW-0479">Metal-binding</keyword>
<dbReference type="Gene3D" id="3.60.15.10">
    <property type="entry name" value="Ribonuclease Z/Hydroxyacylglutathione hydrolase-like"/>
    <property type="match status" value="1"/>
</dbReference>
<feature type="compositionally biased region" description="Basic and acidic residues" evidence="7">
    <location>
        <begin position="273"/>
        <end position="286"/>
    </location>
</feature>
<evidence type="ECO:0000256" key="4">
    <source>
        <dbReference type="ARBA" id="ARBA00022801"/>
    </source>
</evidence>
<evidence type="ECO:0000256" key="7">
    <source>
        <dbReference type="SAM" id="MobiDB-lite"/>
    </source>
</evidence>
<keyword evidence="4" id="KW-0378">Hydrolase</keyword>
<evidence type="ECO:0000313" key="9">
    <source>
        <dbReference type="EMBL" id="KAK7332701.1"/>
    </source>
</evidence>
<dbReference type="Proteomes" id="UP001374584">
    <property type="component" value="Unassembled WGS sequence"/>
</dbReference>
<dbReference type="AlphaFoldDB" id="A0AAN9LBH3"/>
<evidence type="ECO:0000256" key="3">
    <source>
        <dbReference type="ARBA" id="ARBA00022723"/>
    </source>
</evidence>
<evidence type="ECO:0000313" key="10">
    <source>
        <dbReference type="Proteomes" id="UP001374584"/>
    </source>
</evidence>
<feature type="domain" description="Hydroxyacylglutathione hydrolase C-terminal" evidence="8">
    <location>
        <begin position="159"/>
        <end position="193"/>
    </location>
</feature>
<reference evidence="9 10" key="1">
    <citation type="submission" date="2024-01" db="EMBL/GenBank/DDBJ databases">
        <title>The genomes of 5 underutilized Papilionoideae crops provide insights into root nodulation and disease resistanc.</title>
        <authorList>
            <person name="Jiang F."/>
        </authorList>
    </citation>
    <scope>NUCLEOTIDE SEQUENCE [LARGE SCALE GENOMIC DNA]</scope>
    <source>
        <strain evidence="9">JINMINGXINNONG_FW02</strain>
        <tissue evidence="9">Leaves</tissue>
    </source>
</reference>
<evidence type="ECO:0000256" key="2">
    <source>
        <dbReference type="ARBA" id="ARBA00011917"/>
    </source>
</evidence>
<comment type="caution">
    <text evidence="9">The sequence shown here is derived from an EMBL/GenBank/DDBJ whole genome shotgun (WGS) entry which is preliminary data.</text>
</comment>
<proteinExistence type="predicted"/>
<feature type="compositionally biased region" description="Basic and acidic residues" evidence="7">
    <location>
        <begin position="247"/>
        <end position="264"/>
    </location>
</feature>
<keyword evidence="5" id="KW-0862">Zinc</keyword>
<feature type="region of interest" description="Disordered" evidence="7">
    <location>
        <begin position="245"/>
        <end position="288"/>
    </location>
</feature>
<dbReference type="GO" id="GO:0046872">
    <property type="term" value="F:metal ion binding"/>
    <property type="evidence" value="ECO:0007669"/>
    <property type="project" value="UniProtKB-KW"/>
</dbReference>
<evidence type="ECO:0000256" key="5">
    <source>
        <dbReference type="ARBA" id="ARBA00022833"/>
    </source>
</evidence>
<dbReference type="GO" id="GO:0004416">
    <property type="term" value="F:hydroxyacylglutathione hydrolase activity"/>
    <property type="evidence" value="ECO:0007669"/>
    <property type="project" value="UniProtKB-EC"/>
</dbReference>
<dbReference type="InterPro" id="IPR050110">
    <property type="entry name" value="Glyoxalase_II_hydrolase"/>
</dbReference>
<feature type="compositionally biased region" description="Basic and acidic residues" evidence="7">
    <location>
        <begin position="359"/>
        <end position="368"/>
    </location>
</feature>
<evidence type="ECO:0000256" key="1">
    <source>
        <dbReference type="ARBA" id="ARBA00004963"/>
    </source>
</evidence>
<keyword evidence="10" id="KW-1185">Reference proteome</keyword>
<dbReference type="InterPro" id="IPR032282">
    <property type="entry name" value="HAGH_C"/>
</dbReference>
<comment type="pathway">
    <text evidence="1">Secondary metabolite metabolism; methylglyoxal degradation; (R)-lactate from methylglyoxal: step 2/2.</text>
</comment>
<dbReference type="SUPFAM" id="SSF56281">
    <property type="entry name" value="Metallo-hydrolase/oxidoreductase"/>
    <property type="match status" value="1"/>
</dbReference>
<sequence length="422" mass="44854">MEEERPATRPAPPSSKVVMGLPQDCTISRIRIDHDAVGYITYRSKDSVDVAIAAGVDPSFGITVSSKKVGSMGCPNCWVAFPKVLSNGLLWEHTWPLFTDRGLLSGEVIGSGTDKERIPGIDIHLNDGDKWMFAGHEMMSSLKKIMSLPDYTDIYSGHEYTLSNTKFALSTEPENKGLQSYVAHVAYLRRRATPGGTGGVKTIGNYAAVSQTASLSPFLFVVHSITKEKGREEFNSKIRMVVQGKGPWDERKSVAGQPKKDKPMEPPVAGEAVDGKAKDEKTDRKNSARISGCQIKIDEGNFNGIGHGCVFGGGLYATAAPPGMVLQDKGQWDKSKSKSGAAQPKKDKPMKPSVAGEAADGKAKKDVDATAVAGKAADGKAKKGAADCSTTLSDCSISNSGTFNGNGNGCFFSGGFYASTRG</sequence>
<gene>
    <name evidence="9" type="ORF">VNO80_29456</name>
</gene>
<dbReference type="PANTHER" id="PTHR43705:SF1">
    <property type="entry name" value="HYDROXYACYLGLUTATHIONE HYDROLASE GLOB"/>
    <property type="match status" value="1"/>
</dbReference>